<comment type="caution">
    <text evidence="4">The sequence shown here is derived from an EMBL/GenBank/DDBJ whole genome shotgun (WGS) entry which is preliminary data.</text>
</comment>
<name>A0AA40I0E5_CNENI</name>
<feature type="domain" description="Beta-retroviral matrix protein" evidence="2">
    <location>
        <begin position="21"/>
        <end position="79"/>
    </location>
</feature>
<dbReference type="Pfam" id="PF19317">
    <property type="entry name" value="Gag_p24_C"/>
    <property type="match status" value="1"/>
</dbReference>
<proteinExistence type="predicted"/>
<dbReference type="Gene3D" id="1.10.375.10">
    <property type="entry name" value="Human Immunodeficiency Virus Type 1 Capsid Protein"/>
    <property type="match status" value="1"/>
</dbReference>
<dbReference type="SUPFAM" id="SSF57756">
    <property type="entry name" value="Retrovirus zinc finger-like domains"/>
    <property type="match status" value="1"/>
</dbReference>
<feature type="domain" description="Retroviral nucleocapsid Gag protein p24 C-terminal" evidence="3">
    <location>
        <begin position="384"/>
        <end position="450"/>
    </location>
</feature>
<accession>A0AA40I0E5</accession>
<evidence type="ECO:0000313" key="4">
    <source>
        <dbReference type="EMBL" id="KAK1340718.1"/>
    </source>
</evidence>
<dbReference type="SUPFAM" id="SSF47353">
    <property type="entry name" value="Retrovirus capsid dimerization domain-like"/>
    <property type="match status" value="1"/>
</dbReference>
<dbReference type="Gene3D" id="1.10.1200.30">
    <property type="match status" value="1"/>
</dbReference>
<feature type="compositionally biased region" description="Polar residues" evidence="1">
    <location>
        <begin position="522"/>
        <end position="549"/>
    </location>
</feature>
<evidence type="ECO:0000259" key="3">
    <source>
        <dbReference type="Pfam" id="PF19317"/>
    </source>
</evidence>
<gene>
    <name evidence="4" type="ORF">QTO34_017109</name>
</gene>
<evidence type="ECO:0000256" key="1">
    <source>
        <dbReference type="SAM" id="MobiDB-lite"/>
    </source>
</evidence>
<dbReference type="Pfam" id="PF02337">
    <property type="entry name" value="Gag_p10"/>
    <property type="match status" value="1"/>
</dbReference>
<dbReference type="Gene3D" id="1.10.150.490">
    <property type="entry name" value="Retroviral GAG p10 protein"/>
    <property type="match status" value="1"/>
</dbReference>
<dbReference type="Proteomes" id="UP001177744">
    <property type="component" value="Unassembled WGS sequence"/>
</dbReference>
<feature type="region of interest" description="Disordered" evidence="1">
    <location>
        <begin position="513"/>
        <end position="573"/>
    </location>
</feature>
<dbReference type="PANTHER" id="PTHR40389">
    <property type="entry name" value="ENDOGENOUS RETROVIRUS GROUP K MEMBER 24 GAG POLYPROTEIN-RELATED"/>
    <property type="match status" value="1"/>
</dbReference>
<dbReference type="SUPFAM" id="SSF47943">
    <property type="entry name" value="Retrovirus capsid protein, N-terminal core domain"/>
    <property type="match status" value="1"/>
</dbReference>
<dbReference type="InterPro" id="IPR003322">
    <property type="entry name" value="B_retro_matrix"/>
</dbReference>
<dbReference type="SUPFAM" id="SSF47836">
    <property type="entry name" value="Retroviral matrix proteins"/>
    <property type="match status" value="1"/>
</dbReference>
<dbReference type="GO" id="GO:0003676">
    <property type="term" value="F:nucleic acid binding"/>
    <property type="evidence" value="ECO:0007669"/>
    <property type="project" value="InterPro"/>
</dbReference>
<dbReference type="InterPro" id="IPR036875">
    <property type="entry name" value="Znf_CCHC_sf"/>
</dbReference>
<dbReference type="InterPro" id="IPR050195">
    <property type="entry name" value="Primate_lentivir_Gag_pol-like"/>
</dbReference>
<dbReference type="InterPro" id="IPR008916">
    <property type="entry name" value="Retrov_capsid_C"/>
</dbReference>
<keyword evidence="5" id="KW-1185">Reference proteome</keyword>
<evidence type="ECO:0000259" key="2">
    <source>
        <dbReference type="Pfam" id="PF02337"/>
    </source>
</evidence>
<dbReference type="GO" id="GO:0008270">
    <property type="term" value="F:zinc ion binding"/>
    <property type="evidence" value="ECO:0007669"/>
    <property type="project" value="InterPro"/>
</dbReference>
<dbReference type="GO" id="GO:0016032">
    <property type="term" value="P:viral process"/>
    <property type="evidence" value="ECO:0007669"/>
    <property type="project" value="InterPro"/>
</dbReference>
<organism evidence="4 5">
    <name type="scientific">Cnephaeus nilssonii</name>
    <name type="common">Northern bat</name>
    <name type="synonym">Eptesicus nilssonii</name>
    <dbReference type="NCBI Taxonomy" id="3371016"/>
    <lineage>
        <taxon>Eukaryota</taxon>
        <taxon>Metazoa</taxon>
        <taxon>Chordata</taxon>
        <taxon>Craniata</taxon>
        <taxon>Vertebrata</taxon>
        <taxon>Euteleostomi</taxon>
        <taxon>Mammalia</taxon>
        <taxon>Eutheria</taxon>
        <taxon>Laurasiatheria</taxon>
        <taxon>Chiroptera</taxon>
        <taxon>Yangochiroptera</taxon>
        <taxon>Vespertilionidae</taxon>
        <taxon>Cnephaeus</taxon>
    </lineage>
</organism>
<evidence type="ECO:0008006" key="6">
    <source>
        <dbReference type="Google" id="ProtNLM"/>
    </source>
</evidence>
<dbReference type="GO" id="GO:0005198">
    <property type="term" value="F:structural molecule activity"/>
    <property type="evidence" value="ECO:0007669"/>
    <property type="project" value="InterPro"/>
</dbReference>
<dbReference type="Pfam" id="PF00607">
    <property type="entry name" value="Gag_p24"/>
    <property type="match status" value="1"/>
</dbReference>
<dbReference type="AlphaFoldDB" id="A0AA40I0E5"/>
<dbReference type="InterPro" id="IPR045345">
    <property type="entry name" value="Gag_p24_C"/>
</dbReference>
<dbReference type="Pfam" id="PF14787">
    <property type="entry name" value="zf-CCHC_5"/>
    <property type="match status" value="1"/>
</dbReference>
<dbReference type="InterPro" id="IPR008919">
    <property type="entry name" value="Retrov_capsid_N"/>
</dbReference>
<evidence type="ECO:0000313" key="5">
    <source>
        <dbReference type="Proteomes" id="UP001177744"/>
    </source>
</evidence>
<dbReference type="EMBL" id="JAULJE010000007">
    <property type="protein sequence ID" value="KAK1340718.1"/>
    <property type="molecule type" value="Genomic_DNA"/>
</dbReference>
<sequence length="573" mass="64139">MRPLQWPRVIRNGYISMESFDFLSFANETCPWFPEEGTVNFQMWEKVGKHLRDRYTAEGPEKIPIPTLTLWSLIHNCLDPAQESLRMSKQVKSLSDKDLPPKYERELEFEEERDKHHCERDDSDEEDFARSFAKMTLAAQPLRLEAGNFHTNNVFLTADLMGGKMSEFKTSVSMYGPTSFVLSLLDSVASEALPPLDWQTLAKACLSPGDYLMWKSNWTELSAEQAARNQQHGIPIILKMSRKKEQLRVAWGVFVGKLRDSYTPGEGGGLLDGVPLTGQPPLQLWLDPLPELWARMGKPHHLERKSGSYRKPENPQLQQPLNSWEPQNTSPQLAQTCGFKGALHSTTERSDFARDKMTFPLQAYQQINVCGTKAWRGLLTKGEKSIDITKVIEGPEEPYQDFVARRQNDWRSRCGSLLVKHLAFENANRTCQEALCPYKKRGSISDFIRICADIGPAYVQGVTLAAALKEALQSDRSGGTGKEICFTCGKPGLCPRCLKGKHWANDCRSQTDINGQPLDPHQGNSKGQVPNSGDTVTHPSTAISSQSANRPKVGDLYRATPGSAGLDLCPEAE</sequence>
<reference evidence="4" key="1">
    <citation type="submission" date="2023-06" db="EMBL/GenBank/DDBJ databases">
        <title>Reference genome for the Northern bat (Eptesicus nilssonii), a most northern bat species.</title>
        <authorList>
            <person name="Laine V.N."/>
            <person name="Pulliainen A.T."/>
            <person name="Lilley T.M."/>
        </authorList>
    </citation>
    <scope>NUCLEOTIDE SEQUENCE</scope>
    <source>
        <strain evidence="4">BLF_Eptnil</strain>
        <tissue evidence="4">Kidney</tissue>
    </source>
</reference>
<dbReference type="InterPro" id="IPR038124">
    <property type="entry name" value="B_retro_matrix_sf"/>
</dbReference>
<dbReference type="PANTHER" id="PTHR40389:SF3">
    <property type="entry name" value="IGE-BINDING PROTEIN"/>
    <property type="match status" value="1"/>
</dbReference>
<protein>
    <recommendedName>
        <fullName evidence="6">CCHC-type domain-containing protein</fullName>
    </recommendedName>
</protein>
<dbReference type="InterPro" id="IPR010999">
    <property type="entry name" value="Retrovr_matrix"/>
</dbReference>